<feature type="region of interest" description="Disordered" evidence="1">
    <location>
        <begin position="309"/>
        <end position="409"/>
    </location>
</feature>
<feature type="compositionally biased region" description="Pro residues" evidence="1">
    <location>
        <begin position="400"/>
        <end position="409"/>
    </location>
</feature>
<feature type="region of interest" description="Disordered" evidence="1">
    <location>
        <begin position="164"/>
        <end position="192"/>
    </location>
</feature>
<dbReference type="AlphaFoldDB" id="A0A6J7D516"/>
<name>A0A6J7D516_9ZZZZ</name>
<sequence length="409" mass="41377">MSRRGKGSHLKWGLPRGGGARYLVSLMWLPPHGSFPLSSHATHDRSAIGAAATNPRRPLLVIAFALLSVMAALLIPSAAHADSGLTLSTLDVRGQLVFFRITNGTNTLVSPTLTITGTGTDGSPIAISNLALGDIPPSESRATEVPLGVTPKSLQVTAATSTSSVTSNYPLGQGQIQELGPDDQAPAPPDQGSSGPIYIVATLIALFFVLSTARVVFVSIKGGTPTRPAKVSQRTKFALARQQLLDRKREPDQPKAAPAPPTGQPIGARVPTSALASAVVPAQAAPARRLAPPSPAKLISPAGGAQSAAVVTLDRPESVETFTPQPPPLQAPAPQRKAPPAGSPVSATPLGQPTKTAPSGQPIGAAPSGQPTKAAPSGQPIGAAPSGQPTDSPSATKAPKAPPAGKPIG</sequence>
<keyword evidence="2" id="KW-1133">Transmembrane helix</keyword>
<accession>A0A6J7D516</accession>
<reference evidence="3" key="1">
    <citation type="submission" date="2020-05" db="EMBL/GenBank/DDBJ databases">
        <authorList>
            <person name="Chiriac C."/>
            <person name="Salcher M."/>
            <person name="Ghai R."/>
            <person name="Kavagutti S V."/>
        </authorList>
    </citation>
    <scope>NUCLEOTIDE SEQUENCE</scope>
</reference>
<feature type="transmembrane region" description="Helical" evidence="2">
    <location>
        <begin position="59"/>
        <end position="79"/>
    </location>
</feature>
<gene>
    <name evidence="3" type="ORF">UFOPK3401_00521</name>
</gene>
<evidence type="ECO:0000256" key="2">
    <source>
        <dbReference type="SAM" id="Phobius"/>
    </source>
</evidence>
<dbReference type="EMBL" id="CAFBLM010000016">
    <property type="protein sequence ID" value="CAB4865917.1"/>
    <property type="molecule type" value="Genomic_DNA"/>
</dbReference>
<feature type="region of interest" description="Disordered" evidence="1">
    <location>
        <begin position="245"/>
        <end position="269"/>
    </location>
</feature>
<evidence type="ECO:0000313" key="3">
    <source>
        <dbReference type="EMBL" id="CAB4865917.1"/>
    </source>
</evidence>
<keyword evidence="2" id="KW-0472">Membrane</keyword>
<proteinExistence type="predicted"/>
<evidence type="ECO:0000256" key="1">
    <source>
        <dbReference type="SAM" id="MobiDB-lite"/>
    </source>
</evidence>
<protein>
    <submittedName>
        <fullName evidence="3">Unannotated protein</fullName>
    </submittedName>
</protein>
<keyword evidence="2" id="KW-0812">Transmembrane</keyword>
<organism evidence="3">
    <name type="scientific">freshwater metagenome</name>
    <dbReference type="NCBI Taxonomy" id="449393"/>
    <lineage>
        <taxon>unclassified sequences</taxon>
        <taxon>metagenomes</taxon>
        <taxon>ecological metagenomes</taxon>
    </lineage>
</organism>
<feature type="compositionally biased region" description="Polar residues" evidence="1">
    <location>
        <begin position="345"/>
        <end position="359"/>
    </location>
</feature>
<feature type="transmembrane region" description="Helical" evidence="2">
    <location>
        <begin position="197"/>
        <end position="217"/>
    </location>
</feature>